<proteinExistence type="predicted"/>
<dbReference type="PANTHER" id="PTHR46248">
    <property type="entry name" value="EXPRESSED PROTEIN"/>
    <property type="match status" value="1"/>
</dbReference>
<feature type="non-terminal residue" evidence="2">
    <location>
        <position position="1"/>
    </location>
</feature>
<dbReference type="AlphaFoldDB" id="A0A392T8X5"/>
<dbReference type="Proteomes" id="UP000265520">
    <property type="component" value="Unassembled WGS sequence"/>
</dbReference>
<sequence length="53" mass="6080">VHRVLERALTRPLGALPRLPPYLPPHTLELVAEVAVLEEEVVRLEEKIVSFRQ</sequence>
<dbReference type="PANTHER" id="PTHR46248:SF19">
    <property type="entry name" value="TERNARY COMPLEX FACTOR MIP1, LEUCINE-ZIPPER-RELATED"/>
    <property type="match status" value="1"/>
</dbReference>
<feature type="domain" description="Ternary complex factor MIP1 leucine-zipper" evidence="1">
    <location>
        <begin position="1"/>
        <end position="52"/>
    </location>
</feature>
<protein>
    <recommendedName>
        <fullName evidence="1">Ternary complex factor MIP1 leucine-zipper domain-containing protein</fullName>
    </recommendedName>
</protein>
<evidence type="ECO:0000313" key="3">
    <source>
        <dbReference type="Proteomes" id="UP000265520"/>
    </source>
</evidence>
<accession>A0A392T8X5</accession>
<organism evidence="2 3">
    <name type="scientific">Trifolium medium</name>
    <dbReference type="NCBI Taxonomy" id="97028"/>
    <lineage>
        <taxon>Eukaryota</taxon>
        <taxon>Viridiplantae</taxon>
        <taxon>Streptophyta</taxon>
        <taxon>Embryophyta</taxon>
        <taxon>Tracheophyta</taxon>
        <taxon>Spermatophyta</taxon>
        <taxon>Magnoliopsida</taxon>
        <taxon>eudicotyledons</taxon>
        <taxon>Gunneridae</taxon>
        <taxon>Pentapetalae</taxon>
        <taxon>rosids</taxon>
        <taxon>fabids</taxon>
        <taxon>Fabales</taxon>
        <taxon>Fabaceae</taxon>
        <taxon>Papilionoideae</taxon>
        <taxon>50 kb inversion clade</taxon>
        <taxon>NPAAA clade</taxon>
        <taxon>Hologalegina</taxon>
        <taxon>IRL clade</taxon>
        <taxon>Trifolieae</taxon>
        <taxon>Trifolium</taxon>
    </lineage>
</organism>
<name>A0A392T8X5_9FABA</name>
<feature type="non-terminal residue" evidence="2">
    <location>
        <position position="53"/>
    </location>
</feature>
<dbReference type="InterPro" id="IPR025757">
    <property type="entry name" value="MIP1_Leuzipper"/>
</dbReference>
<dbReference type="EMBL" id="LXQA010513939">
    <property type="protein sequence ID" value="MCI56546.1"/>
    <property type="molecule type" value="Genomic_DNA"/>
</dbReference>
<comment type="caution">
    <text evidence="2">The sequence shown here is derived from an EMBL/GenBank/DDBJ whole genome shotgun (WGS) entry which is preliminary data.</text>
</comment>
<evidence type="ECO:0000259" key="1">
    <source>
        <dbReference type="Pfam" id="PF14389"/>
    </source>
</evidence>
<reference evidence="2 3" key="1">
    <citation type="journal article" date="2018" name="Front. Plant Sci.">
        <title>Red Clover (Trifolium pratense) and Zigzag Clover (T. medium) - A Picture of Genomic Similarities and Differences.</title>
        <authorList>
            <person name="Dluhosova J."/>
            <person name="Istvanek J."/>
            <person name="Nedelnik J."/>
            <person name="Repkova J."/>
        </authorList>
    </citation>
    <scope>NUCLEOTIDE SEQUENCE [LARGE SCALE GENOMIC DNA]</scope>
    <source>
        <strain evidence="3">cv. 10/8</strain>
        <tissue evidence="2">Leaf</tissue>
    </source>
</reference>
<dbReference type="Pfam" id="PF14389">
    <property type="entry name" value="Lzipper-MIP1"/>
    <property type="match status" value="1"/>
</dbReference>
<keyword evidence="3" id="KW-1185">Reference proteome</keyword>
<evidence type="ECO:0000313" key="2">
    <source>
        <dbReference type="EMBL" id="MCI56546.1"/>
    </source>
</evidence>